<dbReference type="Proteomes" id="UP000189796">
    <property type="component" value="Chromosome I"/>
</dbReference>
<proteinExistence type="predicted"/>
<evidence type="ECO:0000313" key="1">
    <source>
        <dbReference type="EMBL" id="SHI07393.1"/>
    </source>
</evidence>
<dbReference type="AlphaFoldDB" id="A0A1M5Y7D7"/>
<gene>
    <name evidence="1" type="ORF">SAMN05443248_7949</name>
</gene>
<name>A0A1M5Y7D7_9BRAD</name>
<evidence type="ECO:0000313" key="2">
    <source>
        <dbReference type="Proteomes" id="UP000189796"/>
    </source>
</evidence>
<reference evidence="1 2" key="1">
    <citation type="submission" date="2016-11" db="EMBL/GenBank/DDBJ databases">
        <authorList>
            <person name="Jaros S."/>
            <person name="Januszkiewicz K."/>
            <person name="Wedrychowicz H."/>
        </authorList>
    </citation>
    <scope>NUCLEOTIDE SEQUENCE [LARGE SCALE GENOMIC DNA]</scope>
    <source>
        <strain evidence="1 2">GAS138</strain>
    </source>
</reference>
<sequence length="85" mass="9844">MFDRDFPKEDRKGLEVYENSYNVRLNKCFILEENTLTTPDQGKTYQTKLLTLVDVQGNKVYGSFSPLNCDVQETKCRTEQESDAP</sequence>
<accession>A0A1M5Y7D7</accession>
<dbReference type="EMBL" id="LT670817">
    <property type="protein sequence ID" value="SHI07393.1"/>
    <property type="molecule type" value="Genomic_DNA"/>
</dbReference>
<organism evidence="1 2">
    <name type="scientific">Bradyrhizobium erythrophlei</name>
    <dbReference type="NCBI Taxonomy" id="1437360"/>
    <lineage>
        <taxon>Bacteria</taxon>
        <taxon>Pseudomonadati</taxon>
        <taxon>Pseudomonadota</taxon>
        <taxon>Alphaproteobacteria</taxon>
        <taxon>Hyphomicrobiales</taxon>
        <taxon>Nitrobacteraceae</taxon>
        <taxon>Bradyrhizobium</taxon>
    </lineage>
</organism>
<protein>
    <submittedName>
        <fullName evidence="1">Uncharacterized protein</fullName>
    </submittedName>
</protein>